<dbReference type="PROSITE" id="PS50943">
    <property type="entry name" value="HTH_CROC1"/>
    <property type="match status" value="1"/>
</dbReference>
<evidence type="ECO:0000259" key="2">
    <source>
        <dbReference type="PROSITE" id="PS50943"/>
    </source>
</evidence>
<dbReference type="Gene3D" id="1.10.260.40">
    <property type="entry name" value="lambda repressor-like DNA-binding domains"/>
    <property type="match status" value="1"/>
</dbReference>
<accession>W1TLP3</accession>
<sequence length="187" mass="22181">MIYYIRHFVIYFILSHFEVFVNCKTRLYEICFERIDLMSTSSIFPQRLKELRLKKGFTQSELGEKVGVKQNTFTNWENGKREPNFEKLLLLAKYLETTTDNLLGRSILSIDTVPLPITSFDFSQIENIPLEQYPNLKQAIVLEYMRHGTRSTQLLQEITEKYHLNKQQIKLLKEIIEDTKSAFIDEF</sequence>
<comment type="caution">
    <text evidence="3">The sequence shown here is derived from an EMBL/GenBank/DDBJ whole genome shotgun (WGS) entry which is preliminary data.</text>
</comment>
<dbReference type="InterPro" id="IPR001387">
    <property type="entry name" value="Cro/C1-type_HTH"/>
</dbReference>
<evidence type="ECO:0000256" key="1">
    <source>
        <dbReference type="ARBA" id="ARBA00023125"/>
    </source>
</evidence>
<gene>
    <name evidence="3" type="ORF">Q615_SPAC00137G0111</name>
</gene>
<name>W1TLP3_STRAP</name>
<evidence type="ECO:0000313" key="3">
    <source>
        <dbReference type="EMBL" id="ETI82381.1"/>
    </source>
</evidence>
<dbReference type="eggNOG" id="COG1476">
    <property type="taxonomic scope" value="Bacteria"/>
</dbReference>
<dbReference type="SMART" id="SM00530">
    <property type="entry name" value="HTH_XRE"/>
    <property type="match status" value="1"/>
</dbReference>
<dbReference type="PANTHER" id="PTHR46558">
    <property type="entry name" value="TRACRIPTIONAL REGULATORY PROTEIN-RELATED-RELATED"/>
    <property type="match status" value="1"/>
</dbReference>
<protein>
    <submittedName>
        <fullName evidence="3">HTH-type transcriptional regulator AnsR family protein</fullName>
    </submittedName>
</protein>
<dbReference type="Pfam" id="PF01381">
    <property type="entry name" value="HTH_3"/>
    <property type="match status" value="1"/>
</dbReference>
<proteinExistence type="predicted"/>
<dbReference type="GO" id="GO:0003677">
    <property type="term" value="F:DNA binding"/>
    <property type="evidence" value="ECO:0007669"/>
    <property type="project" value="UniProtKB-KW"/>
</dbReference>
<dbReference type="EMBL" id="AZMF01000137">
    <property type="protein sequence ID" value="ETI82381.1"/>
    <property type="molecule type" value="Genomic_DNA"/>
</dbReference>
<dbReference type="InterPro" id="IPR010982">
    <property type="entry name" value="Lambda_DNA-bd_dom_sf"/>
</dbReference>
<dbReference type="PANTHER" id="PTHR46558:SF11">
    <property type="entry name" value="HTH-TYPE TRANSCRIPTIONAL REGULATOR XRE"/>
    <property type="match status" value="1"/>
</dbReference>
<dbReference type="SUPFAM" id="SSF47413">
    <property type="entry name" value="lambda repressor-like DNA-binding domains"/>
    <property type="match status" value="1"/>
</dbReference>
<dbReference type="CDD" id="cd00093">
    <property type="entry name" value="HTH_XRE"/>
    <property type="match status" value="1"/>
</dbReference>
<keyword evidence="1" id="KW-0238">DNA-binding</keyword>
<dbReference type="Proteomes" id="UP000018846">
    <property type="component" value="Unassembled WGS sequence"/>
</dbReference>
<feature type="domain" description="HTH cro/C1-type" evidence="2">
    <location>
        <begin position="48"/>
        <end position="102"/>
    </location>
</feature>
<dbReference type="PATRIC" id="fig|1403946.3.peg.2148"/>
<organism evidence="3 4">
    <name type="scientific">Streptococcus anginosus DORA_7</name>
    <dbReference type="NCBI Taxonomy" id="1403946"/>
    <lineage>
        <taxon>Bacteria</taxon>
        <taxon>Bacillati</taxon>
        <taxon>Bacillota</taxon>
        <taxon>Bacilli</taxon>
        <taxon>Lactobacillales</taxon>
        <taxon>Streptococcaceae</taxon>
        <taxon>Streptococcus</taxon>
        <taxon>Streptococcus anginosus group</taxon>
    </lineage>
</organism>
<dbReference type="AlphaFoldDB" id="W1TLP3"/>
<evidence type="ECO:0000313" key="4">
    <source>
        <dbReference type="Proteomes" id="UP000018846"/>
    </source>
</evidence>
<reference evidence="3 4" key="1">
    <citation type="submission" date="2013-12" db="EMBL/GenBank/DDBJ databases">
        <title>A Varibaculum cambriense genome reconstructed from a premature infant gut community with otherwise low bacterial novelty that shifts toward anaerobic metabolism during the third week of life.</title>
        <authorList>
            <person name="Brown C.T."/>
            <person name="Sharon I."/>
            <person name="Thomas B.C."/>
            <person name="Castelle C.J."/>
            <person name="Morowitz M.J."/>
            <person name="Banfield J.F."/>
        </authorList>
    </citation>
    <scope>NUCLEOTIDE SEQUENCE [LARGE SCALE GENOMIC DNA]</scope>
    <source>
        <strain evidence="4">DORA_7</strain>
    </source>
</reference>